<evidence type="ECO:0000313" key="2">
    <source>
        <dbReference type="EMBL" id="JAH35785.1"/>
    </source>
</evidence>
<sequence>MRLSLQPQPSWKHSPLNLSKQHW</sequence>
<protein>
    <submittedName>
        <fullName evidence="2">Uncharacterized protein</fullName>
    </submittedName>
</protein>
<evidence type="ECO:0000256" key="1">
    <source>
        <dbReference type="SAM" id="MobiDB-lite"/>
    </source>
</evidence>
<proteinExistence type="predicted"/>
<accession>A0A0E9S563</accession>
<dbReference type="AlphaFoldDB" id="A0A0E9S563"/>
<name>A0A0E9S563_ANGAN</name>
<reference evidence="2" key="1">
    <citation type="submission" date="2014-11" db="EMBL/GenBank/DDBJ databases">
        <authorList>
            <person name="Amaro Gonzalez C."/>
        </authorList>
    </citation>
    <scope>NUCLEOTIDE SEQUENCE</scope>
</reference>
<dbReference type="EMBL" id="GBXM01072792">
    <property type="protein sequence ID" value="JAH35785.1"/>
    <property type="molecule type" value="Transcribed_RNA"/>
</dbReference>
<feature type="region of interest" description="Disordered" evidence="1">
    <location>
        <begin position="1"/>
        <end position="23"/>
    </location>
</feature>
<reference evidence="2" key="2">
    <citation type="journal article" date="2015" name="Fish Shellfish Immunol.">
        <title>Early steps in the European eel (Anguilla anguilla)-Vibrio vulnificus interaction in the gills: Role of the RtxA13 toxin.</title>
        <authorList>
            <person name="Callol A."/>
            <person name="Pajuelo D."/>
            <person name="Ebbesson L."/>
            <person name="Teles M."/>
            <person name="MacKenzie S."/>
            <person name="Amaro C."/>
        </authorList>
    </citation>
    <scope>NUCLEOTIDE SEQUENCE</scope>
</reference>
<organism evidence="2">
    <name type="scientific">Anguilla anguilla</name>
    <name type="common">European freshwater eel</name>
    <name type="synonym">Muraena anguilla</name>
    <dbReference type="NCBI Taxonomy" id="7936"/>
    <lineage>
        <taxon>Eukaryota</taxon>
        <taxon>Metazoa</taxon>
        <taxon>Chordata</taxon>
        <taxon>Craniata</taxon>
        <taxon>Vertebrata</taxon>
        <taxon>Euteleostomi</taxon>
        <taxon>Actinopterygii</taxon>
        <taxon>Neopterygii</taxon>
        <taxon>Teleostei</taxon>
        <taxon>Anguilliformes</taxon>
        <taxon>Anguillidae</taxon>
        <taxon>Anguilla</taxon>
    </lineage>
</organism>